<evidence type="ECO:0000256" key="1">
    <source>
        <dbReference type="SAM" id="Phobius"/>
    </source>
</evidence>
<dbReference type="Pfam" id="PF04235">
    <property type="entry name" value="DUF418"/>
    <property type="match status" value="1"/>
</dbReference>
<dbReference type="EMBL" id="VUOC01000001">
    <property type="protein sequence ID" value="KAA2245676.1"/>
    <property type="molecule type" value="Genomic_DNA"/>
</dbReference>
<dbReference type="Proteomes" id="UP000324611">
    <property type="component" value="Unassembled WGS sequence"/>
</dbReference>
<dbReference type="PANTHER" id="PTHR30590:SF2">
    <property type="entry name" value="INNER MEMBRANE PROTEIN"/>
    <property type="match status" value="1"/>
</dbReference>
<protein>
    <submittedName>
        <fullName evidence="3">DUF418 domain-containing protein</fullName>
    </submittedName>
</protein>
<keyword evidence="1" id="KW-0472">Membrane</keyword>
<reference evidence="3 4" key="1">
    <citation type="submission" date="2019-09" db="EMBL/GenBank/DDBJ databases">
        <title>Chitinophaga ginsengihumi sp. nov., isolated from soil of ginseng rhizosphere.</title>
        <authorList>
            <person name="Lee J."/>
        </authorList>
    </citation>
    <scope>NUCLEOTIDE SEQUENCE [LARGE SCALE GENOMIC DNA]</scope>
    <source>
        <strain evidence="3 4">BN140078</strain>
    </source>
</reference>
<gene>
    <name evidence="3" type="ORF">F0L74_06895</name>
</gene>
<evidence type="ECO:0000313" key="3">
    <source>
        <dbReference type="EMBL" id="KAA2245676.1"/>
    </source>
</evidence>
<feature type="transmembrane region" description="Helical" evidence="1">
    <location>
        <begin position="339"/>
        <end position="356"/>
    </location>
</feature>
<organism evidence="3 4">
    <name type="scientific">Chitinophaga agrisoli</name>
    <dbReference type="NCBI Taxonomy" id="2607653"/>
    <lineage>
        <taxon>Bacteria</taxon>
        <taxon>Pseudomonadati</taxon>
        <taxon>Bacteroidota</taxon>
        <taxon>Chitinophagia</taxon>
        <taxon>Chitinophagales</taxon>
        <taxon>Chitinophagaceae</taxon>
        <taxon>Chitinophaga</taxon>
    </lineage>
</organism>
<evidence type="ECO:0000259" key="2">
    <source>
        <dbReference type="Pfam" id="PF04235"/>
    </source>
</evidence>
<evidence type="ECO:0000313" key="4">
    <source>
        <dbReference type="Proteomes" id="UP000324611"/>
    </source>
</evidence>
<reference evidence="3 4" key="2">
    <citation type="submission" date="2019-09" db="EMBL/GenBank/DDBJ databases">
        <authorList>
            <person name="Jin C."/>
        </authorList>
    </citation>
    <scope>NUCLEOTIDE SEQUENCE [LARGE SCALE GENOMIC DNA]</scope>
    <source>
        <strain evidence="3 4">BN140078</strain>
    </source>
</reference>
<feature type="transmembrane region" description="Helical" evidence="1">
    <location>
        <begin position="293"/>
        <end position="312"/>
    </location>
</feature>
<feature type="transmembrane region" description="Helical" evidence="1">
    <location>
        <begin position="159"/>
        <end position="176"/>
    </location>
</feature>
<keyword evidence="1" id="KW-0812">Transmembrane</keyword>
<feature type="transmembrane region" description="Helical" evidence="1">
    <location>
        <begin position="33"/>
        <end position="51"/>
    </location>
</feature>
<keyword evidence="4" id="KW-1185">Reference proteome</keyword>
<dbReference type="PANTHER" id="PTHR30590">
    <property type="entry name" value="INNER MEMBRANE PROTEIN"/>
    <property type="match status" value="1"/>
</dbReference>
<feature type="domain" description="DUF418" evidence="2">
    <location>
        <begin position="280"/>
        <end position="440"/>
    </location>
</feature>
<feature type="transmembrane region" description="Helical" evidence="1">
    <location>
        <begin position="71"/>
        <end position="101"/>
    </location>
</feature>
<dbReference type="AlphaFoldDB" id="A0A5B2W533"/>
<name>A0A5B2W533_9BACT</name>
<dbReference type="InterPro" id="IPR007349">
    <property type="entry name" value="DUF418"/>
</dbReference>
<sequence length="459" mass="52350">MSINDEYLMTAVSTNDQAQAPLTNTARIRFLDALRGLALLGILLMNIMGAVQSNVFYRNMNLQQPVTGLNYYAWVIAMVTCEGAMRGLFSVLFGAGSLLLLDRIEKGNHAVAAADIYYRRVIWLMAFGVFDAFVLLWWGDILFFYGLIGMFLFPFRKMSVRWLLIPIVVLLVFGVYHQSNKIIEKKAIIEKGVQADVLQSKKVKLSATQATELTNYHTFRQENSSKGMMQKAMQETATMQQADAGGIIEARQTRAVYMESVFLYDNWFDVLLFFFVGMILYRSGFLSGESHVAIYVLTAVIGVTAGVWYNYINASYIYAVKFDEVIVIQHRPAADLLQVRRIFQVVGYIGLLALLYKLSAFRRVFNVLAPAGQLAFTNYLVQSVFMLLTAINFYGRLQRYEIFGLALGFYAFQVIFSHIWLRYFLFGPCEWLWRSLTYLKRPSFRKLKPAPQLSAIQAA</sequence>
<dbReference type="InterPro" id="IPR052529">
    <property type="entry name" value="Bact_Transport_Assoc"/>
</dbReference>
<proteinExistence type="predicted"/>
<feature type="transmembrane region" description="Helical" evidence="1">
    <location>
        <begin position="402"/>
        <end position="425"/>
    </location>
</feature>
<feature type="transmembrane region" description="Helical" evidence="1">
    <location>
        <begin position="261"/>
        <end position="281"/>
    </location>
</feature>
<comment type="caution">
    <text evidence="3">The sequence shown here is derived from an EMBL/GenBank/DDBJ whole genome shotgun (WGS) entry which is preliminary data.</text>
</comment>
<feature type="transmembrane region" description="Helical" evidence="1">
    <location>
        <begin position="376"/>
        <end position="395"/>
    </location>
</feature>
<accession>A0A5B2W533</accession>
<feature type="transmembrane region" description="Helical" evidence="1">
    <location>
        <begin position="122"/>
        <end position="153"/>
    </location>
</feature>
<keyword evidence="1" id="KW-1133">Transmembrane helix</keyword>